<name>A0ABX6P710_9BURK</name>
<sequence length="237" mass="25816">MVPPPGNQPGAYFTNGRRRRARRALRAALRPVDARRLVPAGKTADRAGHHHLLVNQPLPLDFKKPLPFTEKYIHFGKGQMEHVVDLPPGTYTLNLLLADRGHIPYFVYSKPVRVTIKSQRKVAAAELTGAPRVEILQPANAASVRAPVRVQFHAVGHNVSHAGARAADTGHFRLSVLQAGKPPQVLAFRGGQTEVWLNPPKGDYQLKLDLVSNQDPARVLATTPVQALAITGTAPPL</sequence>
<organism evidence="2 3">
    <name type="scientific">Ramlibacter terrae</name>
    <dbReference type="NCBI Taxonomy" id="2732511"/>
    <lineage>
        <taxon>Bacteria</taxon>
        <taxon>Pseudomonadati</taxon>
        <taxon>Pseudomonadota</taxon>
        <taxon>Betaproteobacteria</taxon>
        <taxon>Burkholderiales</taxon>
        <taxon>Comamonadaceae</taxon>
        <taxon>Ramlibacter</taxon>
    </lineage>
</organism>
<dbReference type="InterPro" id="IPR025512">
    <property type="entry name" value="DUF4399"/>
</dbReference>
<dbReference type="Proteomes" id="UP000500826">
    <property type="component" value="Chromosome"/>
</dbReference>
<accession>A0ABX6P710</accession>
<evidence type="ECO:0000313" key="2">
    <source>
        <dbReference type="EMBL" id="QJW84891.1"/>
    </source>
</evidence>
<gene>
    <name evidence="2" type="ORF">HK414_18795</name>
</gene>
<protein>
    <submittedName>
        <fullName evidence="2">DUF4399 domain-containing protein</fullName>
    </submittedName>
</protein>
<dbReference type="EMBL" id="CP053418">
    <property type="protein sequence ID" value="QJW84891.1"/>
    <property type="molecule type" value="Genomic_DNA"/>
</dbReference>
<evidence type="ECO:0000259" key="1">
    <source>
        <dbReference type="Pfam" id="PF14347"/>
    </source>
</evidence>
<proteinExistence type="predicted"/>
<reference evidence="2 3" key="1">
    <citation type="submission" date="2020-05" db="EMBL/GenBank/DDBJ databases">
        <title>Ramlibacter rhizophilus sp. nov., isolated from rhizosphere soil of national flower Mugunghwa from South Korea.</title>
        <authorList>
            <person name="Zheng-Fei Y."/>
            <person name="Huan T."/>
        </authorList>
    </citation>
    <scope>NUCLEOTIDE SEQUENCE [LARGE SCALE GENOMIC DNA]</scope>
    <source>
        <strain evidence="2 3">H242</strain>
    </source>
</reference>
<feature type="domain" description="DUF4399" evidence="1">
    <location>
        <begin position="36"/>
        <end position="117"/>
    </location>
</feature>
<feature type="domain" description="DUF4399" evidence="1">
    <location>
        <begin position="150"/>
        <end position="214"/>
    </location>
</feature>
<keyword evidence="3" id="KW-1185">Reference proteome</keyword>
<dbReference type="Pfam" id="PF14347">
    <property type="entry name" value="DUF4399"/>
    <property type="match status" value="2"/>
</dbReference>
<evidence type="ECO:0000313" key="3">
    <source>
        <dbReference type="Proteomes" id="UP000500826"/>
    </source>
</evidence>